<proteinExistence type="predicted"/>
<dbReference type="EMBL" id="FOMX01000030">
    <property type="protein sequence ID" value="SFF13002.1"/>
    <property type="molecule type" value="Genomic_DNA"/>
</dbReference>
<dbReference type="PROSITE" id="PS50011">
    <property type="entry name" value="PROTEIN_KINASE_DOM"/>
    <property type="match status" value="1"/>
</dbReference>
<dbReference type="GO" id="GO:0005524">
    <property type="term" value="F:ATP binding"/>
    <property type="evidence" value="ECO:0007669"/>
    <property type="project" value="UniProtKB-UniRule"/>
</dbReference>
<dbReference type="Pfam" id="PF00069">
    <property type="entry name" value="Pkinase"/>
    <property type="match status" value="1"/>
</dbReference>
<dbReference type="SMART" id="SM00220">
    <property type="entry name" value="S_TKc"/>
    <property type="match status" value="1"/>
</dbReference>
<dbReference type="RefSeq" id="WP_170135357.1">
    <property type="nucleotide sequence ID" value="NZ_FOMX01000030.1"/>
</dbReference>
<evidence type="ECO:0000256" key="2">
    <source>
        <dbReference type="ARBA" id="ARBA00022741"/>
    </source>
</evidence>
<keyword evidence="4 5" id="KW-0067">ATP-binding</keyword>
<evidence type="ECO:0000313" key="8">
    <source>
        <dbReference type="Proteomes" id="UP000199400"/>
    </source>
</evidence>
<reference evidence="8" key="1">
    <citation type="submission" date="2016-10" db="EMBL/GenBank/DDBJ databases">
        <authorList>
            <person name="Varghese N."/>
            <person name="Submissions S."/>
        </authorList>
    </citation>
    <scope>NUCLEOTIDE SEQUENCE [LARGE SCALE GENOMIC DNA]</scope>
    <source>
        <strain evidence="8">ATCC 25963</strain>
    </source>
</reference>
<protein>
    <submittedName>
        <fullName evidence="7">Protein kinase domain-containing protein</fullName>
    </submittedName>
</protein>
<keyword evidence="3 7" id="KW-0418">Kinase</keyword>
<dbReference type="STRING" id="54.SAMN02745121_07090"/>
<accession>A0A1I2G640</accession>
<keyword evidence="2 5" id="KW-0547">Nucleotide-binding</keyword>
<evidence type="ECO:0000256" key="4">
    <source>
        <dbReference type="ARBA" id="ARBA00022840"/>
    </source>
</evidence>
<dbReference type="InterPro" id="IPR011009">
    <property type="entry name" value="Kinase-like_dom_sf"/>
</dbReference>
<gene>
    <name evidence="7" type="ORF">SAMN02745121_07090</name>
</gene>
<evidence type="ECO:0000259" key="6">
    <source>
        <dbReference type="PROSITE" id="PS50011"/>
    </source>
</evidence>
<dbReference type="GO" id="GO:0004674">
    <property type="term" value="F:protein serine/threonine kinase activity"/>
    <property type="evidence" value="ECO:0007669"/>
    <property type="project" value="TreeGrafter"/>
</dbReference>
<feature type="binding site" evidence="5">
    <location>
        <position position="237"/>
    </location>
    <ligand>
        <name>ATP</name>
        <dbReference type="ChEBI" id="CHEBI:30616"/>
    </ligand>
</feature>
<dbReference type="CDD" id="cd14014">
    <property type="entry name" value="STKc_PknB_like"/>
    <property type="match status" value="1"/>
</dbReference>
<keyword evidence="8" id="KW-1185">Reference proteome</keyword>
<evidence type="ECO:0000256" key="5">
    <source>
        <dbReference type="PROSITE-ProRule" id="PRU10141"/>
    </source>
</evidence>
<dbReference type="InterPro" id="IPR017441">
    <property type="entry name" value="Protein_kinase_ATP_BS"/>
</dbReference>
<dbReference type="Proteomes" id="UP000199400">
    <property type="component" value="Unassembled WGS sequence"/>
</dbReference>
<feature type="domain" description="Protein kinase" evidence="6">
    <location>
        <begin position="208"/>
        <end position="449"/>
    </location>
</feature>
<dbReference type="PANTHER" id="PTHR43289">
    <property type="entry name" value="MITOGEN-ACTIVATED PROTEIN KINASE KINASE KINASE 20-RELATED"/>
    <property type="match status" value="1"/>
</dbReference>
<name>A0A1I2G640_9BACT</name>
<dbReference type="AlphaFoldDB" id="A0A1I2G640"/>
<dbReference type="PROSITE" id="PS00107">
    <property type="entry name" value="PROTEIN_KINASE_ATP"/>
    <property type="match status" value="1"/>
</dbReference>
<sequence length="449" mass="47833">MPIEPLRGDIRADPALDHQLRAVLARLSEGAELPRELPGIAALARRLVEGAPASEIDRQIRDLSHAGYVRGALVSLAAHLRLRPRPDLVLVLARELCDALAPDLGVELARAALALPEVEDSRWQPTGAYAAANLLLGDTLLDRGDPLGALRHFEALLAVDIDHARALRGWSTAQRRLGRGGAHASRGLALLEGLDATELVAGLGVDRYELGRPLGRGRHAVVYQAFDRRVGRDVAIKRLVAEGSDGRLVSARFFAEARTLARVRSPHVVALLDVQPAHRFVALSLCRGGNLRVAVRKRLLGPADLPRVGAQIVSALRAVHAAGAVHRDIKPANILVREAREGSPVALADFGLALADPRSGSGHAGTLRYLAPELRSPGPAARATPASDLFSAGVVLLELALHPQPLPAVFDQIGAAAFDPEEHVPKDLPDGWTDRLVRMLGPDLAARAG</sequence>
<dbReference type="InterPro" id="IPR000719">
    <property type="entry name" value="Prot_kinase_dom"/>
</dbReference>
<evidence type="ECO:0000256" key="1">
    <source>
        <dbReference type="ARBA" id="ARBA00022679"/>
    </source>
</evidence>
<dbReference type="Gene3D" id="1.10.510.10">
    <property type="entry name" value="Transferase(Phosphotransferase) domain 1"/>
    <property type="match status" value="1"/>
</dbReference>
<evidence type="ECO:0000313" key="7">
    <source>
        <dbReference type="EMBL" id="SFF13002.1"/>
    </source>
</evidence>
<keyword evidence="1" id="KW-0808">Transferase</keyword>
<organism evidence="7 8">
    <name type="scientific">Nannocystis exedens</name>
    <dbReference type="NCBI Taxonomy" id="54"/>
    <lineage>
        <taxon>Bacteria</taxon>
        <taxon>Pseudomonadati</taxon>
        <taxon>Myxococcota</taxon>
        <taxon>Polyangia</taxon>
        <taxon>Nannocystales</taxon>
        <taxon>Nannocystaceae</taxon>
        <taxon>Nannocystis</taxon>
    </lineage>
</organism>
<evidence type="ECO:0000256" key="3">
    <source>
        <dbReference type="ARBA" id="ARBA00022777"/>
    </source>
</evidence>
<dbReference type="PANTHER" id="PTHR43289:SF6">
    <property type="entry name" value="SERINE_THREONINE-PROTEIN KINASE NEKL-3"/>
    <property type="match status" value="1"/>
</dbReference>
<dbReference type="SUPFAM" id="SSF56112">
    <property type="entry name" value="Protein kinase-like (PK-like)"/>
    <property type="match status" value="1"/>
</dbReference>